<dbReference type="GO" id="GO:0015658">
    <property type="term" value="F:branched-chain amino acid transmembrane transporter activity"/>
    <property type="evidence" value="ECO:0007669"/>
    <property type="project" value="TreeGrafter"/>
</dbReference>
<dbReference type="STRING" id="53501.SAMN04488043_110109"/>
<protein>
    <submittedName>
        <fullName evidence="7">LIV-I protein F</fullName>
    </submittedName>
</protein>
<dbReference type="PROSITE" id="PS00211">
    <property type="entry name" value="ABC_TRANSPORTER_1"/>
    <property type="match status" value="1"/>
</dbReference>
<evidence type="ECO:0000259" key="6">
    <source>
        <dbReference type="PROSITE" id="PS50893"/>
    </source>
</evidence>
<evidence type="ECO:0000256" key="2">
    <source>
        <dbReference type="ARBA" id="ARBA00022448"/>
    </source>
</evidence>
<accession>A0A0N7LV56</accession>
<evidence type="ECO:0000256" key="5">
    <source>
        <dbReference type="ARBA" id="ARBA00022970"/>
    </source>
</evidence>
<keyword evidence="4" id="KW-0067">ATP-binding</keyword>
<dbReference type="EMBL" id="CYSA01000016">
    <property type="protein sequence ID" value="CUH65362.1"/>
    <property type="molecule type" value="Genomic_DNA"/>
</dbReference>
<evidence type="ECO:0000256" key="3">
    <source>
        <dbReference type="ARBA" id="ARBA00022741"/>
    </source>
</evidence>
<dbReference type="Proteomes" id="UP000051587">
    <property type="component" value="Unassembled WGS sequence"/>
</dbReference>
<comment type="similarity">
    <text evidence="1">Belongs to the ABC transporter superfamily.</text>
</comment>
<feature type="domain" description="ABC transporter" evidence="6">
    <location>
        <begin position="6"/>
        <end position="235"/>
    </location>
</feature>
<reference evidence="7 8" key="1">
    <citation type="submission" date="2015-09" db="EMBL/GenBank/DDBJ databases">
        <authorList>
            <consortium name="Swine Surveillance"/>
        </authorList>
    </citation>
    <scope>NUCLEOTIDE SEQUENCE [LARGE SCALE GENOMIC DNA]</scope>
    <source>
        <strain evidence="7 8">CECT 4357</strain>
    </source>
</reference>
<dbReference type="CDD" id="cd03224">
    <property type="entry name" value="ABC_TM1139_LivF_branched"/>
    <property type="match status" value="1"/>
</dbReference>
<dbReference type="InterPro" id="IPR003593">
    <property type="entry name" value="AAA+_ATPase"/>
</dbReference>
<dbReference type="InterPro" id="IPR052156">
    <property type="entry name" value="BCAA_Transport_ATP-bd_LivF"/>
</dbReference>
<organism evidence="7 8">
    <name type="scientific">Thalassovita gelatinovora</name>
    <name type="common">Thalassobius gelatinovorus</name>
    <dbReference type="NCBI Taxonomy" id="53501"/>
    <lineage>
        <taxon>Bacteria</taxon>
        <taxon>Pseudomonadati</taxon>
        <taxon>Pseudomonadota</taxon>
        <taxon>Alphaproteobacteria</taxon>
        <taxon>Rhodobacterales</taxon>
        <taxon>Roseobacteraceae</taxon>
        <taxon>Thalassovita</taxon>
    </lineage>
</organism>
<dbReference type="InterPro" id="IPR027417">
    <property type="entry name" value="P-loop_NTPase"/>
</dbReference>
<evidence type="ECO:0000313" key="8">
    <source>
        <dbReference type="Proteomes" id="UP000051587"/>
    </source>
</evidence>
<evidence type="ECO:0000313" key="7">
    <source>
        <dbReference type="EMBL" id="CUH65362.1"/>
    </source>
</evidence>
<evidence type="ECO:0000256" key="4">
    <source>
        <dbReference type="ARBA" id="ARBA00022840"/>
    </source>
</evidence>
<dbReference type="Gene3D" id="3.40.50.300">
    <property type="entry name" value="P-loop containing nucleotide triphosphate hydrolases"/>
    <property type="match status" value="1"/>
</dbReference>
<keyword evidence="8" id="KW-1185">Reference proteome</keyword>
<dbReference type="GO" id="GO:0005524">
    <property type="term" value="F:ATP binding"/>
    <property type="evidence" value="ECO:0007669"/>
    <property type="project" value="UniProtKB-KW"/>
</dbReference>
<dbReference type="InterPro" id="IPR003439">
    <property type="entry name" value="ABC_transporter-like_ATP-bd"/>
</dbReference>
<dbReference type="Pfam" id="PF00005">
    <property type="entry name" value="ABC_tran"/>
    <property type="match status" value="1"/>
</dbReference>
<evidence type="ECO:0000256" key="1">
    <source>
        <dbReference type="ARBA" id="ARBA00005417"/>
    </source>
</evidence>
<dbReference type="InterPro" id="IPR017871">
    <property type="entry name" value="ABC_transporter-like_CS"/>
</dbReference>
<sequence>MSDPILTLQGVYTDIAQYHILQGVDLQVPRGEVTMLLGRNGVGKTTTLRTIMGHWRAKAGKVMFDGRDIAALPTPAIARMGVGFVPENMGIFSDLTVEENMVLAAVSGPIDAGRLDWIFAAFPPLKTFWKSHAGNLSGGQKQMLSIARAMVEERQLYLIDEPTKGLAPAIISTMARALRELKQQGASILLVEQNFSVAKALGDSCVVMDDGRVSWSGAMAELAASAELQERLMGLSMEAHQ</sequence>
<dbReference type="SMART" id="SM00382">
    <property type="entry name" value="AAA"/>
    <property type="match status" value="1"/>
</dbReference>
<keyword evidence="3" id="KW-0547">Nucleotide-binding</keyword>
<dbReference type="AlphaFoldDB" id="A0A0N7LV56"/>
<proteinExistence type="inferred from homology"/>
<dbReference type="SUPFAM" id="SSF52540">
    <property type="entry name" value="P-loop containing nucleoside triphosphate hydrolases"/>
    <property type="match status" value="1"/>
</dbReference>
<dbReference type="GO" id="GO:0016887">
    <property type="term" value="F:ATP hydrolysis activity"/>
    <property type="evidence" value="ECO:0007669"/>
    <property type="project" value="InterPro"/>
</dbReference>
<dbReference type="GO" id="GO:0015807">
    <property type="term" value="P:L-amino acid transport"/>
    <property type="evidence" value="ECO:0007669"/>
    <property type="project" value="TreeGrafter"/>
</dbReference>
<keyword evidence="2" id="KW-0813">Transport</keyword>
<dbReference type="PROSITE" id="PS50893">
    <property type="entry name" value="ABC_TRANSPORTER_2"/>
    <property type="match status" value="1"/>
</dbReference>
<dbReference type="OrthoDB" id="9806149at2"/>
<keyword evidence="5" id="KW-0029">Amino-acid transport</keyword>
<gene>
    <name evidence="7" type="primary">livF_5</name>
    <name evidence="7" type="ORF">TG4357_01821</name>
</gene>
<dbReference type="PANTHER" id="PTHR43820:SF2">
    <property type="entry name" value="ABC TRANSPORTER ATP-BINDING PROTEIN"/>
    <property type="match status" value="1"/>
</dbReference>
<dbReference type="PANTHER" id="PTHR43820">
    <property type="entry name" value="HIGH-AFFINITY BRANCHED-CHAIN AMINO ACID TRANSPORT ATP-BINDING PROTEIN LIVF"/>
    <property type="match status" value="1"/>
</dbReference>
<name>A0A0N7LV56_THAGE</name>
<dbReference type="RefSeq" id="WP_058262558.1">
    <property type="nucleotide sequence ID" value="NZ_CP051181.1"/>
</dbReference>